<keyword evidence="5" id="KW-1185">Reference proteome</keyword>
<keyword evidence="2" id="KW-0808">Transferase</keyword>
<proteinExistence type="inferred from homology"/>
<dbReference type="OrthoDB" id="5835829at2759"/>
<organism evidence="4 5">
    <name type="scientific">Kingdonia uniflora</name>
    <dbReference type="NCBI Taxonomy" id="39325"/>
    <lineage>
        <taxon>Eukaryota</taxon>
        <taxon>Viridiplantae</taxon>
        <taxon>Streptophyta</taxon>
        <taxon>Embryophyta</taxon>
        <taxon>Tracheophyta</taxon>
        <taxon>Spermatophyta</taxon>
        <taxon>Magnoliopsida</taxon>
        <taxon>Ranunculales</taxon>
        <taxon>Circaeasteraceae</taxon>
        <taxon>Kingdonia</taxon>
    </lineage>
</organism>
<comment type="caution">
    <text evidence="4">The sequence shown here is derived from an EMBL/GenBank/DDBJ whole genome shotgun (WGS) entry which is preliminary data.</text>
</comment>
<dbReference type="GO" id="GO:0080043">
    <property type="term" value="F:quercetin 3-O-glucosyltransferase activity"/>
    <property type="evidence" value="ECO:0007669"/>
    <property type="project" value="TreeGrafter"/>
</dbReference>
<gene>
    <name evidence="4" type="ORF">GIB67_016990</name>
</gene>
<dbReference type="PANTHER" id="PTHR11926">
    <property type="entry name" value="GLUCOSYL/GLUCURONOSYL TRANSFERASES"/>
    <property type="match status" value="1"/>
</dbReference>
<name>A0A7J7M3M7_9MAGN</name>
<evidence type="ECO:0000256" key="1">
    <source>
        <dbReference type="ARBA" id="ARBA00009995"/>
    </source>
</evidence>
<accession>A0A7J7M3M7</accession>
<dbReference type="EMBL" id="JACGCM010001796">
    <property type="protein sequence ID" value="KAF6149452.1"/>
    <property type="molecule type" value="Genomic_DNA"/>
</dbReference>
<evidence type="ECO:0000313" key="4">
    <source>
        <dbReference type="EMBL" id="KAF6149452.1"/>
    </source>
</evidence>
<dbReference type="Pfam" id="PF00201">
    <property type="entry name" value="UDPGT"/>
    <property type="match status" value="1"/>
</dbReference>
<reference evidence="4 5" key="1">
    <citation type="journal article" date="2020" name="IScience">
        <title>Genome Sequencing of the Endangered Kingdonia uniflora (Circaeasteraceae, Ranunculales) Reveals Potential Mechanisms of Evolutionary Specialization.</title>
        <authorList>
            <person name="Sun Y."/>
            <person name="Deng T."/>
            <person name="Zhang A."/>
            <person name="Moore M.J."/>
            <person name="Landis J.B."/>
            <person name="Lin N."/>
            <person name="Zhang H."/>
            <person name="Zhang X."/>
            <person name="Huang J."/>
            <person name="Zhang X."/>
            <person name="Sun H."/>
            <person name="Wang H."/>
        </authorList>
    </citation>
    <scope>NUCLEOTIDE SEQUENCE [LARGE SCALE GENOMIC DNA]</scope>
    <source>
        <strain evidence="4">TB1705</strain>
        <tissue evidence="4">Leaf</tissue>
    </source>
</reference>
<dbReference type="FunFam" id="3.40.50.2000:FF:000027">
    <property type="entry name" value="Glycosyltransferase"/>
    <property type="match status" value="1"/>
</dbReference>
<comment type="similarity">
    <text evidence="1">Belongs to the UDP-glycosyltransferase family.</text>
</comment>
<protein>
    <recommendedName>
        <fullName evidence="3">Glycosyltransferase N-terminal domain-containing protein</fullName>
    </recommendedName>
</protein>
<dbReference type="CDD" id="cd03784">
    <property type="entry name" value="GT1_Gtf-like"/>
    <property type="match status" value="1"/>
</dbReference>
<dbReference type="PANTHER" id="PTHR11926:SF774">
    <property type="entry name" value="UDP-GLYCOSYLTRANSFERASE 85A1-RELATED"/>
    <property type="match status" value="1"/>
</dbReference>
<evidence type="ECO:0000259" key="3">
    <source>
        <dbReference type="Pfam" id="PF26168"/>
    </source>
</evidence>
<evidence type="ECO:0000313" key="5">
    <source>
        <dbReference type="Proteomes" id="UP000541444"/>
    </source>
</evidence>
<dbReference type="Gene3D" id="3.40.50.2000">
    <property type="entry name" value="Glycogen Phosphorylase B"/>
    <property type="match status" value="2"/>
</dbReference>
<evidence type="ECO:0000256" key="2">
    <source>
        <dbReference type="ARBA" id="ARBA00022679"/>
    </source>
</evidence>
<dbReference type="FunFam" id="3.40.50.2000:FF:000055">
    <property type="entry name" value="Glycosyltransferase"/>
    <property type="match status" value="1"/>
</dbReference>
<dbReference type="SUPFAM" id="SSF53756">
    <property type="entry name" value="UDP-Glycosyltransferase/glycogen phosphorylase"/>
    <property type="match status" value="1"/>
</dbReference>
<dbReference type="Pfam" id="PF26168">
    <property type="entry name" value="Glyco_transf_N"/>
    <property type="match status" value="1"/>
</dbReference>
<dbReference type="GO" id="GO:0080044">
    <property type="term" value="F:quercetin 7-O-glucosyltransferase activity"/>
    <property type="evidence" value="ECO:0007669"/>
    <property type="project" value="TreeGrafter"/>
</dbReference>
<dbReference type="AlphaFoldDB" id="A0A7J7M3M7"/>
<dbReference type="InterPro" id="IPR058980">
    <property type="entry name" value="Glyco_transf_N"/>
</dbReference>
<dbReference type="InterPro" id="IPR002213">
    <property type="entry name" value="UDP_glucos_trans"/>
</dbReference>
<dbReference type="Proteomes" id="UP000541444">
    <property type="component" value="Unassembled WGS sequence"/>
</dbReference>
<feature type="domain" description="Glycosyltransferase N-terminal" evidence="3">
    <location>
        <begin position="11"/>
        <end position="148"/>
    </location>
</feature>
<sequence>MKMGSDKPHAICIPYPAQGHVNPFLTLAKLLHFKGFHVTFVNTEFNHKRLVNSRGPDAVKGLDDFQFKTIPDGMPPSDPGTTQDIPALCESIRKNCIGPFRDLIKKLNESTEVPNVTCIVSDGVMSFTLEAAEELGIPEVVFFTSSACGALGYIYYAELVKRGYVPFKDESYFTNGYLDTVIDWIPGMKGIRIRDFPTFIRTTNPDEIMVNFNIEQYKNASKANGLLLNTFDDLEHEVLEEIRSKYENVYTIGPLHLLSCQIPENEVKSISSSLWEEDMGCLDWLDKREPGSVIYVNFGSITTITPQQFCELSWGLANSNLPFFWVIRQDLVTGDSAVLPEEFLEEIKGRGLLASWSPQEQVVVHPSVGVFLTHNGWNSTLESISAGVPMISWPFFAEQQTNCRYVCNDWAIGLEMDNNVTRENVEGLVREMMEGEKGKKMRKRALEWKEKAHVASKTGGSSFQNFEKMIKEVLEKKTNLHF</sequence>